<keyword evidence="4 8" id="KW-0853">WD repeat</keyword>
<evidence type="ECO:0000256" key="6">
    <source>
        <dbReference type="ARBA" id="ARBA00023163"/>
    </source>
</evidence>
<keyword evidence="3" id="KW-0698">rRNA processing</keyword>
<dbReference type="SMART" id="SM00320">
    <property type="entry name" value="WD40"/>
    <property type="match status" value="4"/>
</dbReference>
<dbReference type="GO" id="GO:0045943">
    <property type="term" value="P:positive regulation of transcription by RNA polymerase I"/>
    <property type="evidence" value="ECO:0007669"/>
    <property type="project" value="InterPro"/>
</dbReference>
<evidence type="ECO:0000256" key="7">
    <source>
        <dbReference type="ARBA" id="ARBA00023242"/>
    </source>
</evidence>
<evidence type="ECO:0000256" key="8">
    <source>
        <dbReference type="PROSITE-ProRule" id="PRU00221"/>
    </source>
</evidence>
<keyword evidence="11" id="KW-1185">Reference proteome</keyword>
<sequence>MGIKQSLPPSKRSRSSDMSLDIDSYESSERAKRRCSSHQNITDLHLSSATEMDVQTIDSQRPQEQCTGRWSISRPVAGVYSNLDPVFSLDEKYLFIGLETAVRVYTISTSCLLRTLHMKSGHQLVAYRLCPMNPEHLYIFSSCGNTSNVYKWEWASGRLISQSEMKHKLLYIDLCYSEQADIKQTLACTIRKRKDGKFELALRQCLDNNEEPETTIFETSKRMNLIRVAHQGRVIVVCDGQKLLVGRSEKRDTSISKDIQYSWREMNLPTHVTSLDIRECAPSKRPVFDGLNREEGIESVDLILGESTGSIAILYDLVRTVQTSQSGHENKKDRSLRRIHWHRGPVNTLRWSKDGHYVISGGSESVMVLWQLDTGRKQFLPHLSAPICNIAISPIGDLYAVKLADNSILVLSARELRPHALISGLQLSYQGNMVDGGSTVPSQNPISVVHPRNPDQLLVVFPTLSRSPQGDQNISNTSILQTYDLRTNNHISRQALSRTNTTSLPVGPDGNAIVPPGIELMDVTHDGQWLATVDDWHPSIQGCKALRGRTNSFEDSPLEGREVFLKFWKWNSLSNSWELFTRVGGPHFLKQASVSVLGLASNPRSHEFATMGADATLRIWSPTAKRRSRLPSKPIAKESFETWKCRLTVDLSGYLGCAKSTPLVSASLCFSEDGSALAICGQIGSKSCHGLTFLVNTKEGRICHVRDGIFSGTLFSVKFLGKYLVTATDKSVSVWDMVEDFIKTVEIPGFGATESTGASSCLLAVDRKTYTFALASALPACSTSSAKRRSKAKFHFQIYGVRSLALEEHRRLRDRPLSLVSDPHSSGYIMVDAAANVTRFAASDQGSPVAFESPDRYPQADKGLSNVWVTRFQTGDNGHRLEATATDALDKSPTTTTGFKGVFGGFSSSSMPSLDAIFREMVRSVA</sequence>
<dbReference type="GO" id="GO:2000234">
    <property type="term" value="P:positive regulation of rRNA processing"/>
    <property type="evidence" value="ECO:0007669"/>
    <property type="project" value="TreeGrafter"/>
</dbReference>
<dbReference type="OrthoDB" id="4096at2759"/>
<dbReference type="Pfam" id="PF23869">
    <property type="entry name" value="Beta-prop_WDR75_1st"/>
    <property type="match status" value="1"/>
</dbReference>
<gene>
    <name evidence="10" type="ORF">ASPZODRAFT_129981</name>
</gene>
<evidence type="ECO:0000313" key="10">
    <source>
        <dbReference type="EMBL" id="OJJ48060.1"/>
    </source>
</evidence>
<dbReference type="PANTHER" id="PTHR44215:SF1">
    <property type="entry name" value="WD REPEAT-CONTAINING PROTEIN 75"/>
    <property type="match status" value="1"/>
</dbReference>
<dbReference type="PROSITE" id="PS50294">
    <property type="entry name" value="WD_REPEATS_REGION"/>
    <property type="match status" value="1"/>
</dbReference>
<dbReference type="InterPro" id="IPR001680">
    <property type="entry name" value="WD40_rpt"/>
</dbReference>
<dbReference type="STRING" id="1073090.A0A1L9SLJ6"/>
<dbReference type="Gene3D" id="2.130.10.10">
    <property type="entry name" value="YVTN repeat-like/Quinoprotein amine dehydrogenase"/>
    <property type="match status" value="2"/>
</dbReference>
<accession>A0A1L9SLJ6</accession>
<proteinExistence type="predicted"/>
<dbReference type="InterPro" id="IPR011047">
    <property type="entry name" value="Quinoprotein_ADH-like_sf"/>
</dbReference>
<keyword evidence="6" id="KW-0804">Transcription</keyword>
<comment type="subcellular location">
    <subcellularLocation>
        <location evidence="1">Nucleus</location>
        <location evidence="1">Nucleolus</location>
    </subcellularLocation>
</comment>
<evidence type="ECO:0000256" key="9">
    <source>
        <dbReference type="SAM" id="MobiDB-lite"/>
    </source>
</evidence>
<dbReference type="Proteomes" id="UP000184188">
    <property type="component" value="Unassembled WGS sequence"/>
</dbReference>
<dbReference type="InterPro" id="IPR015943">
    <property type="entry name" value="WD40/YVTN_repeat-like_dom_sf"/>
</dbReference>
<protein>
    <submittedName>
        <fullName evidence="10">Uncharacterized protein</fullName>
    </submittedName>
</protein>
<evidence type="ECO:0000256" key="1">
    <source>
        <dbReference type="ARBA" id="ARBA00004604"/>
    </source>
</evidence>
<dbReference type="PANTHER" id="PTHR44215">
    <property type="entry name" value="WD REPEAT-CONTAINING PROTEIN 75"/>
    <property type="match status" value="1"/>
</dbReference>
<evidence type="ECO:0000313" key="11">
    <source>
        <dbReference type="Proteomes" id="UP000184188"/>
    </source>
</evidence>
<dbReference type="GO" id="GO:0006364">
    <property type="term" value="P:rRNA processing"/>
    <property type="evidence" value="ECO:0007669"/>
    <property type="project" value="UniProtKB-KW"/>
</dbReference>
<dbReference type="AlphaFoldDB" id="A0A1L9SLJ6"/>
<evidence type="ECO:0000256" key="2">
    <source>
        <dbReference type="ARBA" id="ARBA00022517"/>
    </source>
</evidence>
<evidence type="ECO:0000256" key="5">
    <source>
        <dbReference type="ARBA" id="ARBA00022737"/>
    </source>
</evidence>
<feature type="region of interest" description="Disordered" evidence="9">
    <location>
        <begin position="1"/>
        <end position="32"/>
    </location>
</feature>
<keyword evidence="2" id="KW-0690">Ribosome biogenesis</keyword>
<feature type="repeat" description="WD" evidence="8">
    <location>
        <begin position="339"/>
        <end position="380"/>
    </location>
</feature>
<dbReference type="EMBL" id="KV878339">
    <property type="protein sequence ID" value="OJJ48060.1"/>
    <property type="molecule type" value="Genomic_DNA"/>
</dbReference>
<keyword evidence="7" id="KW-0539">Nucleus</keyword>
<dbReference type="GO" id="GO:0032040">
    <property type="term" value="C:small-subunit processome"/>
    <property type="evidence" value="ECO:0007669"/>
    <property type="project" value="InterPro"/>
</dbReference>
<evidence type="ECO:0000256" key="3">
    <source>
        <dbReference type="ARBA" id="ARBA00022552"/>
    </source>
</evidence>
<dbReference type="InterPro" id="IPR053826">
    <property type="entry name" value="WDR75"/>
</dbReference>
<reference evidence="11" key="1">
    <citation type="journal article" date="2017" name="Genome Biol.">
        <title>Comparative genomics reveals high biological diversity and specific adaptations in the industrially and medically important fungal genus Aspergillus.</title>
        <authorList>
            <person name="de Vries R.P."/>
            <person name="Riley R."/>
            <person name="Wiebenga A."/>
            <person name="Aguilar-Osorio G."/>
            <person name="Amillis S."/>
            <person name="Uchima C.A."/>
            <person name="Anderluh G."/>
            <person name="Asadollahi M."/>
            <person name="Askin M."/>
            <person name="Barry K."/>
            <person name="Battaglia E."/>
            <person name="Bayram O."/>
            <person name="Benocci T."/>
            <person name="Braus-Stromeyer S.A."/>
            <person name="Caldana C."/>
            <person name="Canovas D."/>
            <person name="Cerqueira G.C."/>
            <person name="Chen F."/>
            <person name="Chen W."/>
            <person name="Choi C."/>
            <person name="Clum A."/>
            <person name="Dos Santos R.A."/>
            <person name="Damasio A.R."/>
            <person name="Diallinas G."/>
            <person name="Emri T."/>
            <person name="Fekete E."/>
            <person name="Flipphi M."/>
            <person name="Freyberg S."/>
            <person name="Gallo A."/>
            <person name="Gournas C."/>
            <person name="Habgood R."/>
            <person name="Hainaut M."/>
            <person name="Harispe M.L."/>
            <person name="Henrissat B."/>
            <person name="Hilden K.S."/>
            <person name="Hope R."/>
            <person name="Hossain A."/>
            <person name="Karabika E."/>
            <person name="Karaffa L."/>
            <person name="Karanyi Z."/>
            <person name="Krasevec N."/>
            <person name="Kuo A."/>
            <person name="Kusch H."/>
            <person name="LaButti K."/>
            <person name="Lagendijk E.L."/>
            <person name="Lapidus A."/>
            <person name="Levasseur A."/>
            <person name="Lindquist E."/>
            <person name="Lipzen A."/>
            <person name="Logrieco A.F."/>
            <person name="MacCabe A."/>
            <person name="Maekelae M.R."/>
            <person name="Malavazi I."/>
            <person name="Melin P."/>
            <person name="Meyer V."/>
            <person name="Mielnichuk N."/>
            <person name="Miskei M."/>
            <person name="Molnar A.P."/>
            <person name="Mule G."/>
            <person name="Ngan C.Y."/>
            <person name="Orejas M."/>
            <person name="Orosz E."/>
            <person name="Ouedraogo J.P."/>
            <person name="Overkamp K.M."/>
            <person name="Park H.-S."/>
            <person name="Perrone G."/>
            <person name="Piumi F."/>
            <person name="Punt P.J."/>
            <person name="Ram A.F."/>
            <person name="Ramon A."/>
            <person name="Rauscher S."/>
            <person name="Record E."/>
            <person name="Riano-Pachon D.M."/>
            <person name="Robert V."/>
            <person name="Roehrig J."/>
            <person name="Ruller R."/>
            <person name="Salamov A."/>
            <person name="Salih N.S."/>
            <person name="Samson R.A."/>
            <person name="Sandor E."/>
            <person name="Sanguinetti M."/>
            <person name="Schuetze T."/>
            <person name="Sepcic K."/>
            <person name="Shelest E."/>
            <person name="Sherlock G."/>
            <person name="Sophianopoulou V."/>
            <person name="Squina F.M."/>
            <person name="Sun H."/>
            <person name="Susca A."/>
            <person name="Todd R.B."/>
            <person name="Tsang A."/>
            <person name="Unkles S.E."/>
            <person name="van de Wiele N."/>
            <person name="van Rossen-Uffink D."/>
            <person name="Oliveira J.V."/>
            <person name="Vesth T.C."/>
            <person name="Visser J."/>
            <person name="Yu J.-H."/>
            <person name="Zhou M."/>
            <person name="Andersen M.R."/>
            <person name="Archer D.B."/>
            <person name="Baker S.E."/>
            <person name="Benoit I."/>
            <person name="Brakhage A.A."/>
            <person name="Braus G.H."/>
            <person name="Fischer R."/>
            <person name="Frisvad J.C."/>
            <person name="Goldman G.H."/>
            <person name="Houbraken J."/>
            <person name="Oakley B."/>
            <person name="Pocsi I."/>
            <person name="Scazzocchio C."/>
            <person name="Seiboth B."/>
            <person name="vanKuyk P.A."/>
            <person name="Wortman J."/>
            <person name="Dyer P.S."/>
            <person name="Grigoriev I.V."/>
        </authorList>
    </citation>
    <scope>NUCLEOTIDE SEQUENCE [LARGE SCALE GENOMIC DNA]</scope>
    <source>
        <strain evidence="11">CBS 506.65</strain>
    </source>
</reference>
<dbReference type="VEuPathDB" id="FungiDB:ASPZODRAFT_129981"/>
<name>A0A1L9SLJ6_9EURO</name>
<keyword evidence="5" id="KW-0677">Repeat</keyword>
<dbReference type="SUPFAM" id="SSF50998">
    <property type="entry name" value="Quinoprotein alcohol dehydrogenase-like"/>
    <property type="match status" value="1"/>
</dbReference>
<dbReference type="RefSeq" id="XP_022582570.1">
    <property type="nucleotide sequence ID" value="XM_022722399.1"/>
</dbReference>
<organism evidence="10 11">
    <name type="scientific">Penicilliopsis zonata CBS 506.65</name>
    <dbReference type="NCBI Taxonomy" id="1073090"/>
    <lineage>
        <taxon>Eukaryota</taxon>
        <taxon>Fungi</taxon>
        <taxon>Dikarya</taxon>
        <taxon>Ascomycota</taxon>
        <taxon>Pezizomycotina</taxon>
        <taxon>Eurotiomycetes</taxon>
        <taxon>Eurotiomycetidae</taxon>
        <taxon>Eurotiales</taxon>
        <taxon>Aspergillaceae</taxon>
        <taxon>Penicilliopsis</taxon>
    </lineage>
</organism>
<dbReference type="GeneID" id="34608864"/>
<dbReference type="GO" id="GO:0003723">
    <property type="term" value="F:RNA binding"/>
    <property type="evidence" value="ECO:0007669"/>
    <property type="project" value="InterPro"/>
</dbReference>
<dbReference type="PROSITE" id="PS50082">
    <property type="entry name" value="WD_REPEATS_2"/>
    <property type="match status" value="1"/>
</dbReference>
<evidence type="ECO:0000256" key="4">
    <source>
        <dbReference type="ARBA" id="ARBA00022574"/>
    </source>
</evidence>